<dbReference type="Proteomes" id="UP001183202">
    <property type="component" value="Unassembled WGS sequence"/>
</dbReference>
<dbReference type="Pfam" id="PF00005">
    <property type="entry name" value="ABC_tran"/>
    <property type="match status" value="1"/>
</dbReference>
<dbReference type="EMBL" id="JAVREJ010000011">
    <property type="protein sequence ID" value="MDT0351151.1"/>
    <property type="molecule type" value="Genomic_DNA"/>
</dbReference>
<keyword evidence="5" id="KW-1185">Reference proteome</keyword>
<dbReference type="InterPro" id="IPR050107">
    <property type="entry name" value="ABC_carbohydrate_import_ATPase"/>
</dbReference>
<dbReference type="PROSITE" id="PS50893">
    <property type="entry name" value="ABC_TRANSPORTER_2"/>
    <property type="match status" value="1"/>
</dbReference>
<keyword evidence="1" id="KW-0547">Nucleotide-binding</keyword>
<dbReference type="InterPro" id="IPR003593">
    <property type="entry name" value="AAA+_ATPase"/>
</dbReference>
<protein>
    <submittedName>
        <fullName evidence="4">ATP-binding cassette domain-containing protein</fullName>
    </submittedName>
</protein>
<gene>
    <name evidence="4" type="ORF">RM445_16600</name>
</gene>
<dbReference type="SMART" id="SM00382">
    <property type="entry name" value="AAA"/>
    <property type="match status" value="1"/>
</dbReference>
<evidence type="ECO:0000256" key="2">
    <source>
        <dbReference type="ARBA" id="ARBA00022840"/>
    </source>
</evidence>
<keyword evidence="2 4" id="KW-0067">ATP-binding</keyword>
<evidence type="ECO:0000313" key="5">
    <source>
        <dbReference type="Proteomes" id="UP001183202"/>
    </source>
</evidence>
<dbReference type="Gene3D" id="3.40.50.300">
    <property type="entry name" value="P-loop containing nucleotide triphosphate hydrolases"/>
    <property type="match status" value="1"/>
</dbReference>
<dbReference type="CDD" id="cd03216">
    <property type="entry name" value="ABC_Carb_Monos_I"/>
    <property type="match status" value="1"/>
</dbReference>
<evidence type="ECO:0000313" key="4">
    <source>
        <dbReference type="EMBL" id="MDT0351151.1"/>
    </source>
</evidence>
<dbReference type="GO" id="GO:0005524">
    <property type="term" value="F:ATP binding"/>
    <property type="evidence" value="ECO:0007669"/>
    <property type="project" value="UniProtKB-KW"/>
</dbReference>
<dbReference type="InterPro" id="IPR027417">
    <property type="entry name" value="P-loop_NTPase"/>
</dbReference>
<dbReference type="PANTHER" id="PTHR43790:SF8">
    <property type="entry name" value="SUGAR ABC TRANSPORTER ATP-BINDING PROTEIN"/>
    <property type="match status" value="1"/>
</dbReference>
<feature type="domain" description="ABC transporter" evidence="3">
    <location>
        <begin position="9"/>
        <end position="244"/>
    </location>
</feature>
<dbReference type="InterPro" id="IPR003439">
    <property type="entry name" value="ABC_transporter-like_ATP-bd"/>
</dbReference>
<dbReference type="RefSeq" id="WP_311557315.1">
    <property type="nucleotide sequence ID" value="NZ_JAVREJ010000011.1"/>
</dbReference>
<evidence type="ECO:0000259" key="3">
    <source>
        <dbReference type="PROSITE" id="PS50893"/>
    </source>
</evidence>
<dbReference type="PANTHER" id="PTHR43790">
    <property type="entry name" value="CARBOHYDRATE TRANSPORT ATP-BINDING PROTEIN MG119-RELATED"/>
    <property type="match status" value="1"/>
</dbReference>
<proteinExistence type="predicted"/>
<accession>A0ABU2NBM6</accession>
<comment type="caution">
    <text evidence="4">The sequence shown here is derived from an EMBL/GenBank/DDBJ whole genome shotgun (WGS) entry which is preliminary data.</text>
</comment>
<evidence type="ECO:0000256" key="1">
    <source>
        <dbReference type="ARBA" id="ARBA00022741"/>
    </source>
</evidence>
<organism evidence="4 5">
    <name type="scientific">Pseudonocardia charpentierae</name>
    <dbReference type="NCBI Taxonomy" id="3075545"/>
    <lineage>
        <taxon>Bacteria</taxon>
        <taxon>Bacillati</taxon>
        <taxon>Actinomycetota</taxon>
        <taxon>Actinomycetes</taxon>
        <taxon>Pseudonocardiales</taxon>
        <taxon>Pseudonocardiaceae</taxon>
        <taxon>Pseudonocardia</taxon>
    </lineage>
</organism>
<reference evidence="5" key="1">
    <citation type="submission" date="2023-07" db="EMBL/GenBank/DDBJ databases">
        <title>30 novel species of actinomycetes from the DSMZ collection.</title>
        <authorList>
            <person name="Nouioui I."/>
        </authorList>
    </citation>
    <scope>NUCLEOTIDE SEQUENCE [LARGE SCALE GENOMIC DNA]</scope>
    <source>
        <strain evidence="5">DSM 45834</strain>
    </source>
</reference>
<sequence>MTAEPPPTLVVRGLTKRFGGVTALSEVDLEVGRGEVVAIVGENGAGKSTVVNVLSGMCRADGGTILLDDVRVRIDSPGRAHSLGISTVFQGLALCENLDVVKNLFLGREIGSFWMDESTMERQSTQLLRQIFSTVSRVRDRVGDLSGGQRQTVAIARTLLGNPSIVILDEPTAALGTTQRMQVLDQITQLRARGLGVIMISHNLDDVGAVADRVVVLRHGRNNGVFQVASTTAEQVHHAMTGAVPTRSLFGQGRSRGRHQAG</sequence>
<name>A0ABU2NBM6_9PSEU</name>
<dbReference type="SUPFAM" id="SSF52540">
    <property type="entry name" value="P-loop containing nucleoside triphosphate hydrolases"/>
    <property type="match status" value="1"/>
</dbReference>